<keyword evidence="4" id="KW-0808">Transferase</keyword>
<dbReference type="SMART" id="SM00086">
    <property type="entry name" value="PAC"/>
    <property type="match status" value="1"/>
</dbReference>
<evidence type="ECO:0000256" key="7">
    <source>
        <dbReference type="ARBA" id="ARBA00022840"/>
    </source>
</evidence>
<dbReference type="SMART" id="SM00065">
    <property type="entry name" value="GAF"/>
    <property type="match status" value="1"/>
</dbReference>
<evidence type="ECO:0000256" key="6">
    <source>
        <dbReference type="ARBA" id="ARBA00022777"/>
    </source>
</evidence>
<dbReference type="InterPro" id="IPR029016">
    <property type="entry name" value="GAF-like_dom_sf"/>
</dbReference>
<dbReference type="PANTHER" id="PTHR24421">
    <property type="entry name" value="NITRATE/NITRITE SENSOR PROTEIN NARX-RELATED"/>
    <property type="match status" value="1"/>
</dbReference>
<dbReference type="InterPro" id="IPR003018">
    <property type="entry name" value="GAF"/>
</dbReference>
<evidence type="ECO:0000256" key="1">
    <source>
        <dbReference type="ARBA" id="ARBA00000085"/>
    </source>
</evidence>
<dbReference type="PROSITE" id="PS50112">
    <property type="entry name" value="PAS"/>
    <property type="match status" value="1"/>
</dbReference>
<accession>A0A4S4AYS7</accession>
<dbReference type="GO" id="GO:0005524">
    <property type="term" value="F:ATP binding"/>
    <property type="evidence" value="ECO:0007669"/>
    <property type="project" value="UniProtKB-KW"/>
</dbReference>
<dbReference type="Gene3D" id="3.30.450.20">
    <property type="entry name" value="PAS domain"/>
    <property type="match status" value="1"/>
</dbReference>
<dbReference type="Pfam" id="PF13426">
    <property type="entry name" value="PAS_9"/>
    <property type="match status" value="1"/>
</dbReference>
<dbReference type="InterPro" id="IPR000700">
    <property type="entry name" value="PAS-assoc_C"/>
</dbReference>
<dbReference type="AlphaFoldDB" id="A0A4S4AYS7"/>
<dbReference type="SMART" id="SM00091">
    <property type="entry name" value="PAS"/>
    <property type="match status" value="1"/>
</dbReference>
<evidence type="ECO:0000256" key="9">
    <source>
        <dbReference type="SAM" id="MobiDB-lite"/>
    </source>
</evidence>
<keyword evidence="7" id="KW-0067">ATP-binding</keyword>
<dbReference type="Pfam" id="PF13185">
    <property type="entry name" value="GAF_2"/>
    <property type="match status" value="1"/>
</dbReference>
<evidence type="ECO:0000256" key="8">
    <source>
        <dbReference type="ARBA" id="ARBA00023012"/>
    </source>
</evidence>
<evidence type="ECO:0000313" key="13">
    <source>
        <dbReference type="Proteomes" id="UP000307956"/>
    </source>
</evidence>
<evidence type="ECO:0000313" key="12">
    <source>
        <dbReference type="EMBL" id="THF65326.1"/>
    </source>
</evidence>
<dbReference type="SUPFAM" id="SSF55874">
    <property type="entry name" value="ATPase domain of HSP90 chaperone/DNA topoisomerase II/histidine kinase"/>
    <property type="match status" value="1"/>
</dbReference>
<dbReference type="OrthoDB" id="9782588at2"/>
<evidence type="ECO:0000256" key="2">
    <source>
        <dbReference type="ARBA" id="ARBA00012438"/>
    </source>
</evidence>
<dbReference type="GO" id="GO:0046983">
    <property type="term" value="F:protein dimerization activity"/>
    <property type="evidence" value="ECO:0007669"/>
    <property type="project" value="InterPro"/>
</dbReference>
<dbReference type="InterPro" id="IPR036890">
    <property type="entry name" value="HATPase_C_sf"/>
</dbReference>
<keyword evidence="6" id="KW-0418">Kinase</keyword>
<feature type="domain" description="PAS" evidence="10">
    <location>
        <begin position="186"/>
        <end position="236"/>
    </location>
</feature>
<protein>
    <recommendedName>
        <fullName evidence="2">histidine kinase</fullName>
        <ecNumber evidence="2">2.7.13.3</ecNumber>
    </recommendedName>
</protein>
<dbReference type="InterPro" id="IPR003594">
    <property type="entry name" value="HATPase_dom"/>
</dbReference>
<dbReference type="InterPro" id="IPR000014">
    <property type="entry name" value="PAS"/>
</dbReference>
<comment type="caution">
    <text evidence="12">The sequence shown here is derived from an EMBL/GenBank/DDBJ whole genome shotgun (WGS) entry which is preliminary data.</text>
</comment>
<evidence type="ECO:0000256" key="5">
    <source>
        <dbReference type="ARBA" id="ARBA00022741"/>
    </source>
</evidence>
<feature type="region of interest" description="Disordered" evidence="9">
    <location>
        <begin position="12"/>
        <end position="33"/>
    </location>
</feature>
<dbReference type="PROSITE" id="PS50113">
    <property type="entry name" value="PAC"/>
    <property type="match status" value="1"/>
</dbReference>
<gene>
    <name evidence="12" type="ORF">E6O51_01620</name>
</gene>
<dbReference type="Pfam" id="PF07730">
    <property type="entry name" value="HisKA_3"/>
    <property type="match status" value="1"/>
</dbReference>
<dbReference type="InterPro" id="IPR011712">
    <property type="entry name" value="Sig_transdc_His_kin_sub3_dim/P"/>
</dbReference>
<dbReference type="CDD" id="cd16917">
    <property type="entry name" value="HATPase_UhpB-NarQ-NarX-like"/>
    <property type="match status" value="1"/>
</dbReference>
<dbReference type="Proteomes" id="UP000307956">
    <property type="component" value="Unassembled WGS sequence"/>
</dbReference>
<dbReference type="SUPFAM" id="SSF55785">
    <property type="entry name" value="PYP-like sensor domain (PAS domain)"/>
    <property type="match status" value="1"/>
</dbReference>
<dbReference type="InterPro" id="IPR050482">
    <property type="entry name" value="Sensor_HK_TwoCompSys"/>
</dbReference>
<evidence type="ECO:0000256" key="3">
    <source>
        <dbReference type="ARBA" id="ARBA00022553"/>
    </source>
</evidence>
<dbReference type="EC" id="2.7.13.3" evidence="2"/>
<keyword evidence="3" id="KW-0597">Phosphoprotein</keyword>
<sequence>MAAGELDMIAISRDARRKPRKEPPSPLRGDGLSAESQEVDALLRQCCSALHDALPLDLVFAARRNANGSLRVLAHAGKNSAALKELLEHGLVWQGPGASACLATALASAEPYVCRDNGRALPSCWLGAMPGLCGRGTCMLPIVAGGSAWGVIVMCPSAPDTFDERALDALRTEFGAQLGAALERQTQAALVNLLGAALSAAANAIFITDRDAVIEWVNDAFVALTGYPREEAIGRTPRLLHSGVQDAEYYRALTTAIRAGRPWSGEITNRRRDGKLYVAQQTITPILEGKRHVRHFVAIQQDVTERKRLEREIGELALGAELARQSERSQIAREVHDELGGSLVSLRHDIEWLTDRTTDAASLERLQIMLELVAHSLASARQIVTGLRPAIVEEQGLGGAIGWLAREFRQHHDIAVELDLSPALKRVDLTQAVETYRVVQECLTNVAKHACASRVRIDGRINDQLLVLEVEDDGHGSRSGGDAGGRRGMTERALLMGGYLEIGRAAAGGTRVRLVVPLATGETER</sequence>
<dbReference type="SUPFAM" id="SSF55781">
    <property type="entry name" value="GAF domain-like"/>
    <property type="match status" value="1"/>
</dbReference>
<keyword evidence="13" id="KW-1185">Reference proteome</keyword>
<name>A0A4S4AYS7_9RHOO</name>
<organism evidence="12 13">
    <name type="scientific">Pseudothauera rhizosphaerae</name>
    <dbReference type="NCBI Taxonomy" id="2565932"/>
    <lineage>
        <taxon>Bacteria</taxon>
        <taxon>Pseudomonadati</taxon>
        <taxon>Pseudomonadota</taxon>
        <taxon>Betaproteobacteria</taxon>
        <taxon>Rhodocyclales</taxon>
        <taxon>Zoogloeaceae</taxon>
        <taxon>Pseudothauera</taxon>
    </lineage>
</organism>
<evidence type="ECO:0000259" key="10">
    <source>
        <dbReference type="PROSITE" id="PS50112"/>
    </source>
</evidence>
<reference evidence="12 13" key="1">
    <citation type="submission" date="2019-04" db="EMBL/GenBank/DDBJ databases">
        <title>Azoarcus rhizosphaerae sp. nov. isolated from rhizosphere of Ficus religiosa.</title>
        <authorList>
            <person name="Lin S.-Y."/>
            <person name="Hameed A."/>
            <person name="Hsu Y.-H."/>
            <person name="Young C.-C."/>
        </authorList>
    </citation>
    <scope>NUCLEOTIDE SEQUENCE [LARGE SCALE GENOMIC DNA]</scope>
    <source>
        <strain evidence="12 13">CC-YHH848</strain>
    </source>
</reference>
<dbReference type="NCBIfam" id="TIGR00229">
    <property type="entry name" value="sensory_box"/>
    <property type="match status" value="1"/>
</dbReference>
<dbReference type="Gene3D" id="3.30.565.10">
    <property type="entry name" value="Histidine kinase-like ATPase, C-terminal domain"/>
    <property type="match status" value="1"/>
</dbReference>
<dbReference type="Gene3D" id="1.20.5.1930">
    <property type="match status" value="1"/>
</dbReference>
<dbReference type="GO" id="GO:0016020">
    <property type="term" value="C:membrane"/>
    <property type="evidence" value="ECO:0007669"/>
    <property type="project" value="InterPro"/>
</dbReference>
<dbReference type="InterPro" id="IPR001610">
    <property type="entry name" value="PAC"/>
</dbReference>
<dbReference type="Gene3D" id="3.30.450.40">
    <property type="match status" value="1"/>
</dbReference>
<evidence type="ECO:0000256" key="4">
    <source>
        <dbReference type="ARBA" id="ARBA00022679"/>
    </source>
</evidence>
<keyword evidence="8" id="KW-0902">Two-component regulatory system</keyword>
<dbReference type="InterPro" id="IPR035965">
    <property type="entry name" value="PAS-like_dom_sf"/>
</dbReference>
<dbReference type="PANTHER" id="PTHR24421:SF10">
    <property type="entry name" value="NITRATE_NITRITE SENSOR PROTEIN NARQ"/>
    <property type="match status" value="1"/>
</dbReference>
<keyword evidence="5" id="KW-0547">Nucleotide-binding</keyword>
<feature type="domain" description="PAC" evidence="11">
    <location>
        <begin position="263"/>
        <end position="315"/>
    </location>
</feature>
<comment type="catalytic activity">
    <reaction evidence="1">
        <text>ATP + protein L-histidine = ADP + protein N-phospho-L-histidine.</text>
        <dbReference type="EC" id="2.7.13.3"/>
    </reaction>
</comment>
<dbReference type="EMBL" id="SSOD01000001">
    <property type="protein sequence ID" value="THF65326.1"/>
    <property type="molecule type" value="Genomic_DNA"/>
</dbReference>
<dbReference type="Pfam" id="PF02518">
    <property type="entry name" value="HATPase_c"/>
    <property type="match status" value="1"/>
</dbReference>
<evidence type="ECO:0000259" key="11">
    <source>
        <dbReference type="PROSITE" id="PS50113"/>
    </source>
</evidence>
<dbReference type="GO" id="GO:0000155">
    <property type="term" value="F:phosphorelay sensor kinase activity"/>
    <property type="evidence" value="ECO:0007669"/>
    <property type="project" value="InterPro"/>
</dbReference>
<proteinExistence type="predicted"/>
<dbReference type="CDD" id="cd00130">
    <property type="entry name" value="PAS"/>
    <property type="match status" value="1"/>
</dbReference>